<reference evidence="2" key="1">
    <citation type="submission" date="2023-03" db="EMBL/GenBank/DDBJ databases">
        <title>Complete genome of Cladonia borealis.</title>
        <authorList>
            <person name="Park H."/>
        </authorList>
    </citation>
    <scope>NUCLEOTIDE SEQUENCE</scope>
    <source>
        <strain evidence="2">ANT050790</strain>
    </source>
</reference>
<feature type="transmembrane region" description="Helical" evidence="1">
    <location>
        <begin position="218"/>
        <end position="238"/>
    </location>
</feature>
<evidence type="ECO:0000313" key="3">
    <source>
        <dbReference type="Proteomes" id="UP001166286"/>
    </source>
</evidence>
<comment type="caution">
    <text evidence="2">The sequence shown here is derived from an EMBL/GenBank/DDBJ whole genome shotgun (WGS) entry which is preliminary data.</text>
</comment>
<keyword evidence="1" id="KW-0812">Transmembrane</keyword>
<name>A0AA39R0P0_9LECA</name>
<feature type="transmembrane region" description="Helical" evidence="1">
    <location>
        <begin position="59"/>
        <end position="77"/>
    </location>
</feature>
<evidence type="ECO:0000256" key="1">
    <source>
        <dbReference type="SAM" id="Phobius"/>
    </source>
</evidence>
<feature type="transmembrane region" description="Helical" evidence="1">
    <location>
        <begin position="317"/>
        <end position="339"/>
    </location>
</feature>
<sequence>MSTAQMALEYLLVYCTSHGLTSIGEPPLPKTYRPIGDSLIQTQRNGTITSQGLDSKEPMPVWIIFVFLSLATAKYIISFAVSYVYQVISTVVIVASTRIRAVAAANAERHPDSHRARIDNLVRTIRIIRAFKSAGAKRLRSVSVGDVREDLKRRDSLKVEPVPTQKGAVRKVWARITSMACFRGFHAYLTMAVSQWYLAAAIDFFLSGQPSDFKLGYGSTSIVLATLFGSSFAVWTHYTITKPSSKNILNIFNHFPKGKAVLIELWPITATWAICEHLTLSCPLALSRSFELKRYAFDMDSWNTLDEAGQRRKVMEFGAVFLLYVMLVACFAVPAQMVLRRVHASMLSDDDLAIVPFHRGDRSKLHPYDMRSKIRRPGLTVSQAFETITLRAYFDVLLVHAQYFAVNQLIQMAYWSTNWKLHQLLEVDKYAPTNLPCSPVGRVLPYSARNMSIPSALDHSEL</sequence>
<dbReference type="Proteomes" id="UP001166286">
    <property type="component" value="Unassembled WGS sequence"/>
</dbReference>
<dbReference type="EMBL" id="JAFEKC020000014">
    <property type="protein sequence ID" value="KAK0511178.1"/>
    <property type="molecule type" value="Genomic_DNA"/>
</dbReference>
<keyword evidence="1" id="KW-0472">Membrane</keyword>
<accession>A0AA39R0P0</accession>
<dbReference type="AlphaFoldDB" id="A0AA39R0P0"/>
<keyword evidence="1" id="KW-1133">Transmembrane helix</keyword>
<evidence type="ECO:0000313" key="2">
    <source>
        <dbReference type="EMBL" id="KAK0511178.1"/>
    </source>
</evidence>
<organism evidence="2 3">
    <name type="scientific">Cladonia borealis</name>
    <dbReference type="NCBI Taxonomy" id="184061"/>
    <lineage>
        <taxon>Eukaryota</taxon>
        <taxon>Fungi</taxon>
        <taxon>Dikarya</taxon>
        <taxon>Ascomycota</taxon>
        <taxon>Pezizomycotina</taxon>
        <taxon>Lecanoromycetes</taxon>
        <taxon>OSLEUM clade</taxon>
        <taxon>Lecanoromycetidae</taxon>
        <taxon>Lecanorales</taxon>
        <taxon>Lecanorineae</taxon>
        <taxon>Cladoniaceae</taxon>
        <taxon>Cladonia</taxon>
    </lineage>
</organism>
<proteinExistence type="predicted"/>
<keyword evidence="3" id="KW-1185">Reference proteome</keyword>
<protein>
    <submittedName>
        <fullName evidence="2">Uncharacterized protein</fullName>
    </submittedName>
</protein>
<gene>
    <name evidence="2" type="ORF">JMJ35_006730</name>
</gene>
<feature type="transmembrane region" description="Helical" evidence="1">
    <location>
        <begin position="185"/>
        <end position="206"/>
    </location>
</feature>